<evidence type="ECO:0000313" key="1">
    <source>
        <dbReference type="EMBL" id="JAD59829.1"/>
    </source>
</evidence>
<name>A0A0A9B733_ARUDO</name>
<reference evidence="1" key="2">
    <citation type="journal article" date="2015" name="Data Brief">
        <title>Shoot transcriptome of the giant reed, Arundo donax.</title>
        <authorList>
            <person name="Barrero R.A."/>
            <person name="Guerrero F.D."/>
            <person name="Moolhuijzen P."/>
            <person name="Goolsby J.A."/>
            <person name="Tidwell J."/>
            <person name="Bellgard S.E."/>
            <person name="Bellgard M.I."/>
        </authorList>
    </citation>
    <scope>NUCLEOTIDE SEQUENCE</scope>
    <source>
        <tissue evidence="1">Shoot tissue taken approximately 20 cm above the soil surface</tissue>
    </source>
</reference>
<protein>
    <submittedName>
        <fullName evidence="1">Uncharacterized protein</fullName>
    </submittedName>
</protein>
<dbReference type="EMBL" id="GBRH01238066">
    <property type="protein sequence ID" value="JAD59829.1"/>
    <property type="molecule type" value="Transcribed_RNA"/>
</dbReference>
<organism evidence="1">
    <name type="scientific">Arundo donax</name>
    <name type="common">Giant reed</name>
    <name type="synonym">Donax arundinaceus</name>
    <dbReference type="NCBI Taxonomy" id="35708"/>
    <lineage>
        <taxon>Eukaryota</taxon>
        <taxon>Viridiplantae</taxon>
        <taxon>Streptophyta</taxon>
        <taxon>Embryophyta</taxon>
        <taxon>Tracheophyta</taxon>
        <taxon>Spermatophyta</taxon>
        <taxon>Magnoliopsida</taxon>
        <taxon>Liliopsida</taxon>
        <taxon>Poales</taxon>
        <taxon>Poaceae</taxon>
        <taxon>PACMAD clade</taxon>
        <taxon>Arundinoideae</taxon>
        <taxon>Arundineae</taxon>
        <taxon>Arundo</taxon>
    </lineage>
</organism>
<reference evidence="1" key="1">
    <citation type="submission" date="2014-09" db="EMBL/GenBank/DDBJ databases">
        <authorList>
            <person name="Magalhaes I.L.F."/>
            <person name="Oliveira U."/>
            <person name="Santos F.R."/>
            <person name="Vidigal T.H.D.A."/>
            <person name="Brescovit A.D."/>
            <person name="Santos A.J."/>
        </authorList>
    </citation>
    <scope>NUCLEOTIDE SEQUENCE</scope>
    <source>
        <tissue evidence="1">Shoot tissue taken approximately 20 cm above the soil surface</tissue>
    </source>
</reference>
<sequence length="53" mass="5949">MRQVIFCGPNTGSSGPMFPYLLLCNWIKFCNLPNDSNEVVFLEVVLSPRKSVS</sequence>
<proteinExistence type="predicted"/>
<accession>A0A0A9B733</accession>
<dbReference type="AlphaFoldDB" id="A0A0A9B733"/>